<dbReference type="RefSeq" id="WP_135247075.1">
    <property type="nucleotide sequence ID" value="NZ_SIHO01000004.1"/>
</dbReference>
<evidence type="ECO:0000313" key="2">
    <source>
        <dbReference type="EMBL" id="TFU00315.1"/>
    </source>
</evidence>
<dbReference type="InterPro" id="IPR002178">
    <property type="entry name" value="PTS_EIIA_type-2_dom"/>
</dbReference>
<comment type="caution">
    <text evidence="2">The sequence shown here is derived from an EMBL/GenBank/DDBJ whole genome shotgun (WGS) entry which is preliminary data.</text>
</comment>
<evidence type="ECO:0000313" key="3">
    <source>
        <dbReference type="Proteomes" id="UP000297737"/>
    </source>
</evidence>
<dbReference type="PROSITE" id="PS51094">
    <property type="entry name" value="PTS_EIIA_TYPE_2"/>
    <property type="match status" value="1"/>
</dbReference>
<dbReference type="AlphaFoldDB" id="A0A4Y9EJF1"/>
<feature type="domain" description="PTS EIIA type-2" evidence="1">
    <location>
        <begin position="4"/>
        <end position="147"/>
    </location>
</feature>
<organism evidence="2 3">
    <name type="scientific">Glacieibacterium arshaanense</name>
    <dbReference type="NCBI Taxonomy" id="2511025"/>
    <lineage>
        <taxon>Bacteria</taxon>
        <taxon>Pseudomonadati</taxon>
        <taxon>Pseudomonadota</taxon>
        <taxon>Alphaproteobacteria</taxon>
        <taxon>Sphingomonadales</taxon>
        <taxon>Sphingosinicellaceae</taxon>
        <taxon>Glacieibacterium</taxon>
    </lineage>
</organism>
<keyword evidence="2" id="KW-0762">Sugar transport</keyword>
<dbReference type="GO" id="GO:0030295">
    <property type="term" value="F:protein kinase activator activity"/>
    <property type="evidence" value="ECO:0007669"/>
    <property type="project" value="TreeGrafter"/>
</dbReference>
<dbReference type="Proteomes" id="UP000297737">
    <property type="component" value="Unassembled WGS sequence"/>
</dbReference>
<name>A0A4Y9EJF1_9SPHN</name>
<dbReference type="InterPro" id="IPR016152">
    <property type="entry name" value="PTrfase/Anion_transptr"/>
</dbReference>
<dbReference type="Pfam" id="PF00359">
    <property type="entry name" value="PTS_EIIA_2"/>
    <property type="match status" value="1"/>
</dbReference>
<dbReference type="Gene3D" id="3.40.930.10">
    <property type="entry name" value="Mannitol-specific EII, Chain A"/>
    <property type="match status" value="1"/>
</dbReference>
<reference evidence="2 3" key="1">
    <citation type="submission" date="2019-02" db="EMBL/GenBank/DDBJ databases">
        <title>Polymorphobacter sp. isolated from the lake at the Tibet of China.</title>
        <authorList>
            <person name="Li A."/>
        </authorList>
    </citation>
    <scope>NUCLEOTIDE SEQUENCE [LARGE SCALE GENOMIC DNA]</scope>
    <source>
        <strain evidence="2 3">DJ1R-1</strain>
    </source>
</reference>
<keyword evidence="3" id="KW-1185">Reference proteome</keyword>
<keyword evidence="2" id="KW-0813">Transport</keyword>
<evidence type="ECO:0000259" key="1">
    <source>
        <dbReference type="PROSITE" id="PS51094"/>
    </source>
</evidence>
<dbReference type="OrthoDB" id="95460at2"/>
<sequence>MITDLLPPGAVLHGVSAADKPALLATLASHAAQFCAIDAARIAEAVDARELLGTTGFGGGIAIPHARLAGLDHMVAVLATLATPVDYGALDGAPVDLVVLLLAPIEAGAEPLKALARISRLLRDAALVEKLRAAPSAEALAKLLGVGVAVQDRAA</sequence>
<protein>
    <submittedName>
        <fullName evidence="2">PTS sugar transporter subunit IIA</fullName>
    </submittedName>
</protein>
<dbReference type="PANTHER" id="PTHR47738:SF1">
    <property type="entry name" value="NITROGEN REGULATORY PROTEIN"/>
    <property type="match status" value="1"/>
</dbReference>
<accession>A0A4Y9EJF1</accession>
<dbReference type="EMBL" id="SIHO01000004">
    <property type="protein sequence ID" value="TFU00315.1"/>
    <property type="molecule type" value="Genomic_DNA"/>
</dbReference>
<gene>
    <name evidence="2" type="ORF">EUV02_14765</name>
</gene>
<dbReference type="PROSITE" id="PS00372">
    <property type="entry name" value="PTS_EIIA_TYPE_2_HIS"/>
    <property type="match status" value="1"/>
</dbReference>
<proteinExistence type="predicted"/>
<dbReference type="PANTHER" id="PTHR47738">
    <property type="entry name" value="PTS SYSTEM FRUCTOSE-LIKE EIIA COMPONENT-RELATED"/>
    <property type="match status" value="1"/>
</dbReference>
<dbReference type="InterPro" id="IPR051541">
    <property type="entry name" value="PTS_SugarTrans_NitroReg"/>
</dbReference>
<dbReference type="SUPFAM" id="SSF55804">
    <property type="entry name" value="Phoshotransferase/anion transport protein"/>
    <property type="match status" value="1"/>
</dbReference>